<feature type="transmembrane region" description="Helical" evidence="1">
    <location>
        <begin position="136"/>
        <end position="155"/>
    </location>
</feature>
<accession>A0ABT6SDA2</accession>
<dbReference type="RefSeq" id="WP_282544106.1">
    <property type="nucleotide sequence ID" value="NZ_JASCIQ010000021.1"/>
</dbReference>
<reference evidence="2 3" key="1">
    <citation type="submission" date="2023-05" db="EMBL/GenBank/DDBJ databases">
        <title>Draft genome sequence of Streptomyces sp. B-S-A6 isolated from a cave soil in Thailand.</title>
        <authorList>
            <person name="Chamroensaksri N."/>
            <person name="Muangham S."/>
        </authorList>
    </citation>
    <scope>NUCLEOTIDE SEQUENCE [LARGE SCALE GENOMIC DNA]</scope>
    <source>
        <strain evidence="2 3">B-S-A6</strain>
    </source>
</reference>
<protein>
    <submittedName>
        <fullName evidence="2">DUF1700 domain-containing protein</fullName>
    </submittedName>
</protein>
<keyword evidence="3" id="KW-1185">Reference proteome</keyword>
<name>A0ABT6SDA2_9ACTN</name>
<keyword evidence="1" id="KW-0472">Membrane</keyword>
<evidence type="ECO:0000256" key="1">
    <source>
        <dbReference type="SAM" id="Phobius"/>
    </source>
</evidence>
<keyword evidence="1" id="KW-0812">Transmembrane</keyword>
<feature type="transmembrane region" description="Helical" evidence="1">
    <location>
        <begin position="113"/>
        <end position="129"/>
    </location>
</feature>
<comment type="caution">
    <text evidence="2">The sequence shown here is derived from an EMBL/GenBank/DDBJ whole genome shotgun (WGS) entry which is preliminary data.</text>
</comment>
<organism evidence="2 3">
    <name type="scientific">Streptomyces cavernicola</name>
    <dbReference type="NCBI Taxonomy" id="3043613"/>
    <lineage>
        <taxon>Bacteria</taxon>
        <taxon>Bacillati</taxon>
        <taxon>Actinomycetota</taxon>
        <taxon>Actinomycetes</taxon>
        <taxon>Kitasatosporales</taxon>
        <taxon>Streptomycetaceae</taxon>
        <taxon>Streptomyces</taxon>
    </lineage>
</organism>
<feature type="transmembrane region" description="Helical" evidence="1">
    <location>
        <begin position="89"/>
        <end position="107"/>
    </location>
</feature>
<dbReference type="EMBL" id="JASCIQ010000021">
    <property type="protein sequence ID" value="MDI3406175.1"/>
    <property type="molecule type" value="Genomic_DNA"/>
</dbReference>
<proteinExistence type="predicted"/>
<evidence type="ECO:0000313" key="3">
    <source>
        <dbReference type="Proteomes" id="UP001223978"/>
    </source>
</evidence>
<feature type="transmembrane region" description="Helical" evidence="1">
    <location>
        <begin position="161"/>
        <end position="183"/>
    </location>
</feature>
<dbReference type="Proteomes" id="UP001223978">
    <property type="component" value="Unassembled WGS sequence"/>
</dbReference>
<evidence type="ECO:0000313" key="2">
    <source>
        <dbReference type="EMBL" id="MDI3406175.1"/>
    </source>
</evidence>
<dbReference type="Pfam" id="PF22564">
    <property type="entry name" value="HAAS"/>
    <property type="match status" value="1"/>
</dbReference>
<sequence>MKAAENTEIDAYLAAVQREAAALPPERRQELVADLAEHIEVALAERPDALSEVLRELGDPRSIAATALAESGVGGVPGKAPERGFRDRIPALLPVLLIALSLPLGFVLMPLGTIGRLAALVLLWVATCWKVRDKAIATFLAFVAVLGINIAVYYIDPPNPTVIDVITAVQIGLALIAASWLWATRRR</sequence>
<gene>
    <name evidence="2" type="ORF">QIS96_20450</name>
</gene>
<keyword evidence="1" id="KW-1133">Transmembrane helix</keyword>